<keyword evidence="1" id="KW-0732">Signal</keyword>
<evidence type="ECO:0000313" key="3">
    <source>
        <dbReference type="Proteomes" id="UP001155483"/>
    </source>
</evidence>
<reference evidence="2" key="2">
    <citation type="submission" date="2023-04" db="EMBL/GenBank/DDBJ databases">
        <title>Paracnuella aquatica gen. nov., sp. nov., a member of the family Chitinophagaceae isolated from a hot spring.</title>
        <authorList>
            <person name="Wang C."/>
        </authorList>
    </citation>
    <scope>NUCLEOTIDE SEQUENCE</scope>
    <source>
        <strain evidence="2">LB-8</strain>
    </source>
</reference>
<proteinExistence type="predicted"/>
<dbReference type="SUPFAM" id="SSF56935">
    <property type="entry name" value="Porins"/>
    <property type="match status" value="1"/>
</dbReference>
<feature type="signal peptide" evidence="1">
    <location>
        <begin position="1"/>
        <end position="23"/>
    </location>
</feature>
<comment type="caution">
    <text evidence="2">The sequence shown here is derived from an EMBL/GenBank/DDBJ whole genome shotgun (WGS) entry which is preliminary data.</text>
</comment>
<accession>A0A9X2XUR9</accession>
<gene>
    <name evidence="2" type="ORF">OCK74_03355</name>
</gene>
<reference evidence="2" key="1">
    <citation type="submission" date="2022-09" db="EMBL/GenBank/DDBJ databases">
        <authorList>
            <person name="Yuan C."/>
            <person name="Ke Z."/>
        </authorList>
    </citation>
    <scope>NUCLEOTIDE SEQUENCE</scope>
    <source>
        <strain evidence="2">LB-8</strain>
    </source>
</reference>
<organism evidence="2 3">
    <name type="scientific">Paraflavisolibacter caeni</name>
    <dbReference type="NCBI Taxonomy" id="2982496"/>
    <lineage>
        <taxon>Bacteria</taxon>
        <taxon>Pseudomonadati</taxon>
        <taxon>Bacteroidota</taxon>
        <taxon>Chitinophagia</taxon>
        <taxon>Chitinophagales</taxon>
        <taxon>Chitinophagaceae</taxon>
        <taxon>Paraflavisolibacter</taxon>
    </lineage>
</organism>
<protein>
    <submittedName>
        <fullName evidence="2">OprO/OprP family phosphate-selective porin</fullName>
    </submittedName>
</protein>
<name>A0A9X2XUR9_9BACT</name>
<feature type="chain" id="PRO_5040725461" evidence="1">
    <location>
        <begin position="24"/>
        <end position="371"/>
    </location>
</feature>
<sequence>MKSNLVNALLVIINSLFFFAANAQDSLHKDKKVVVSGMMLARYTSAFDKNIDINGKYHAVPGDYATSAFSLRRARVQAKSQITPRAEAAVLLNLTDFIGNPANKVLELATIKYKFSDYLNLQVGQFRPYFGREDLYPEELLQSLEWTNQYYAFGANGWQSFQLGATVFGSAKVANIPVKYYLGVFNGNGRNQLTDNDNGKLFPARVELGIRPKTKLGLNGGVGKSKGEKVWALNADIDHVAQLGGPWELEVQSEYKRGTNNSSFDTSAVDRKLMQNYMLSGYYVLPNLKYKMNSAHVKSLELSTRYEFINYDEKRDNCKKTTCMPMLSCQLADEYFLRFELGMIFDKYAEKNLAVPDHNASRFVFQVQARF</sequence>
<dbReference type="Gene3D" id="2.40.160.10">
    <property type="entry name" value="Porin"/>
    <property type="match status" value="1"/>
</dbReference>
<keyword evidence="3" id="KW-1185">Reference proteome</keyword>
<dbReference type="EMBL" id="JAOTIF010000001">
    <property type="protein sequence ID" value="MCU7548133.1"/>
    <property type="molecule type" value="Genomic_DNA"/>
</dbReference>
<evidence type="ECO:0000313" key="2">
    <source>
        <dbReference type="EMBL" id="MCU7548133.1"/>
    </source>
</evidence>
<dbReference type="InterPro" id="IPR023614">
    <property type="entry name" value="Porin_dom_sf"/>
</dbReference>
<dbReference type="RefSeq" id="WP_279295577.1">
    <property type="nucleotide sequence ID" value="NZ_JAOTIF010000001.1"/>
</dbReference>
<dbReference type="Proteomes" id="UP001155483">
    <property type="component" value="Unassembled WGS sequence"/>
</dbReference>
<dbReference type="InterPro" id="IPR010870">
    <property type="entry name" value="Porin_O/P"/>
</dbReference>
<evidence type="ECO:0000256" key="1">
    <source>
        <dbReference type="SAM" id="SignalP"/>
    </source>
</evidence>
<dbReference type="Pfam" id="PF07396">
    <property type="entry name" value="Porin_O_P"/>
    <property type="match status" value="1"/>
</dbReference>
<dbReference type="AlphaFoldDB" id="A0A9X2XUR9"/>